<feature type="domain" description="5'-Nucleotidase C-terminal" evidence="2">
    <location>
        <begin position="409"/>
        <end position="588"/>
    </location>
</feature>
<keyword evidence="1" id="KW-0378">Hydrolase</keyword>
<comment type="caution">
    <text evidence="3">The sequence shown here is derived from an EMBL/GenBank/DDBJ whole genome shotgun (WGS) entry which is preliminary data.</text>
</comment>
<dbReference type="RefSeq" id="WP_380690586.1">
    <property type="nucleotide sequence ID" value="NZ_JBHRSS010000006.1"/>
</dbReference>
<dbReference type="InterPro" id="IPR006179">
    <property type="entry name" value="5_nucleotidase/apyrase"/>
</dbReference>
<dbReference type="PANTHER" id="PTHR11575:SF24">
    <property type="entry name" value="5'-NUCLEOTIDASE"/>
    <property type="match status" value="1"/>
</dbReference>
<evidence type="ECO:0000313" key="3">
    <source>
        <dbReference type="EMBL" id="MFC3105028.1"/>
    </source>
</evidence>
<dbReference type="EMBL" id="JBHRSS010000006">
    <property type="protein sequence ID" value="MFC3105028.1"/>
    <property type="molecule type" value="Genomic_DNA"/>
</dbReference>
<protein>
    <submittedName>
        <fullName evidence="3">Bifunctional metallophosphatase/5'-nucleotidase</fullName>
    </submittedName>
</protein>
<keyword evidence="4" id="KW-1185">Reference proteome</keyword>
<dbReference type="PRINTS" id="PR01607">
    <property type="entry name" value="APYRASEFAMLY"/>
</dbReference>
<feature type="chain" id="PRO_5044956920" evidence="1">
    <location>
        <begin position="23"/>
        <end position="717"/>
    </location>
</feature>
<evidence type="ECO:0000256" key="1">
    <source>
        <dbReference type="RuleBase" id="RU362119"/>
    </source>
</evidence>
<organism evidence="3 4">
    <name type="scientific">Salinisphaera aquimarina</name>
    <dbReference type="NCBI Taxonomy" id="2094031"/>
    <lineage>
        <taxon>Bacteria</taxon>
        <taxon>Pseudomonadati</taxon>
        <taxon>Pseudomonadota</taxon>
        <taxon>Gammaproteobacteria</taxon>
        <taxon>Salinisphaerales</taxon>
        <taxon>Salinisphaeraceae</taxon>
        <taxon>Salinisphaera</taxon>
    </lineage>
</organism>
<dbReference type="PROSITE" id="PS51257">
    <property type="entry name" value="PROKAR_LIPOPROTEIN"/>
    <property type="match status" value="1"/>
</dbReference>
<dbReference type="Proteomes" id="UP001595462">
    <property type="component" value="Unassembled WGS sequence"/>
</dbReference>
<accession>A0ABV7ET53</accession>
<name>A0ABV7ET53_9GAMM</name>
<sequence>MKGLCKRGLYKAVVVGIVVALAACSSDNDDNNQASSGDGKTTDASYRLQLLHFSDMDGSTAALDNVSNFSALLNAFESDPELGAHTLVLSSGDNYIPGPRFFAAGVTTDETTAALGVPGNGRGDILFLNALGVAASALGNHDLDPGTEAFAALIQPDADYPGAAFPYLSTNADFSGDPNLADLVIDDGDAAADDSARLAGSAVVSVDGEKIGLVGASTPILASITATGGITLAPSDFTMDDAGYDALAAAIQPAIDALVAKGIDKIILMTHMQQIAIEKALATRLRDADIIIAGGSNTLLADNDDVLRSGDVAADTYPLSFNGPDGSPTLVVNTDGDYKYLGRLVVDFDANGILLPNKLDSTQDGAWASSDAVVEMLANRGLDATASDRVTEIQSALQAVLVDQDGNVQGNTEVFLDGRRTQVRTEETNLGDLSADANLYYARQVEPGVQVSLKNGGGIRDSIGRIVVPPGATDDAPQFRPPQANASIGKPEGGISQFDIGGALRFNNSLTLITITAAELRDVLEHAVAATADGATPGQFPQIGGMRMAFDSDMTARSGGSGAQMNRGVNGDGNRVRTLELIDDAGNVTDTLVEDGALRGDPQRPIRMVLLAFTAQCVSSANYDGSTSECGDAYPLMGLSNPQRVDLDPATVTDPSQVDTAYDPGNADFAASGTEQDALAEYLRAVYPDADNAYATAETPVTDDARIVNLKARRDAD</sequence>
<keyword evidence="1" id="KW-0547">Nucleotide-binding</keyword>
<reference evidence="4" key="1">
    <citation type="journal article" date="2019" name="Int. J. Syst. Evol. Microbiol.">
        <title>The Global Catalogue of Microorganisms (GCM) 10K type strain sequencing project: providing services to taxonomists for standard genome sequencing and annotation.</title>
        <authorList>
            <consortium name="The Broad Institute Genomics Platform"/>
            <consortium name="The Broad Institute Genome Sequencing Center for Infectious Disease"/>
            <person name="Wu L."/>
            <person name="Ma J."/>
        </authorList>
    </citation>
    <scope>NUCLEOTIDE SEQUENCE [LARGE SCALE GENOMIC DNA]</scope>
    <source>
        <strain evidence="4">KCTC 52640</strain>
    </source>
</reference>
<evidence type="ECO:0000259" key="2">
    <source>
        <dbReference type="Pfam" id="PF02872"/>
    </source>
</evidence>
<dbReference type="SUPFAM" id="SSF56300">
    <property type="entry name" value="Metallo-dependent phosphatases"/>
    <property type="match status" value="1"/>
</dbReference>
<keyword evidence="1" id="KW-0732">Signal</keyword>
<dbReference type="InterPro" id="IPR036907">
    <property type="entry name" value="5'-Nucleotdase_C_sf"/>
</dbReference>
<proteinExistence type="inferred from homology"/>
<dbReference type="PANTHER" id="PTHR11575">
    <property type="entry name" value="5'-NUCLEOTIDASE-RELATED"/>
    <property type="match status" value="1"/>
</dbReference>
<dbReference type="Pfam" id="PF02872">
    <property type="entry name" value="5_nucleotid_C"/>
    <property type="match status" value="1"/>
</dbReference>
<dbReference type="Gene3D" id="3.90.780.10">
    <property type="entry name" value="5'-Nucleotidase, C-terminal domain"/>
    <property type="match status" value="1"/>
</dbReference>
<comment type="similarity">
    <text evidence="1">Belongs to the 5'-nucleotidase family.</text>
</comment>
<dbReference type="Gene3D" id="3.60.21.10">
    <property type="match status" value="1"/>
</dbReference>
<dbReference type="InterPro" id="IPR029052">
    <property type="entry name" value="Metallo-depent_PP-like"/>
</dbReference>
<evidence type="ECO:0000313" key="4">
    <source>
        <dbReference type="Proteomes" id="UP001595462"/>
    </source>
</evidence>
<feature type="signal peptide" evidence="1">
    <location>
        <begin position="1"/>
        <end position="22"/>
    </location>
</feature>
<gene>
    <name evidence="3" type="ORF">ACFOSU_14195</name>
</gene>
<dbReference type="SUPFAM" id="SSF55816">
    <property type="entry name" value="5'-nucleotidase (syn. UDP-sugar hydrolase), C-terminal domain"/>
    <property type="match status" value="1"/>
</dbReference>
<dbReference type="InterPro" id="IPR008334">
    <property type="entry name" value="5'-Nucleotdase_C"/>
</dbReference>